<name>A0ABW5DWN2_9PROT</name>
<evidence type="ECO:0000313" key="2">
    <source>
        <dbReference type="Proteomes" id="UP001597295"/>
    </source>
</evidence>
<dbReference type="EMBL" id="JBHUIP010000016">
    <property type="protein sequence ID" value="MFD2265280.1"/>
    <property type="molecule type" value="Genomic_DNA"/>
</dbReference>
<dbReference type="Gene3D" id="3.40.190.10">
    <property type="entry name" value="Periplasmic binding protein-like II"/>
    <property type="match status" value="2"/>
</dbReference>
<dbReference type="SUPFAM" id="SSF53850">
    <property type="entry name" value="Periplasmic binding protein-like II"/>
    <property type="match status" value="1"/>
</dbReference>
<gene>
    <name evidence="1" type="ORF">ACFSM5_20420</name>
</gene>
<dbReference type="RefSeq" id="WP_379878455.1">
    <property type="nucleotide sequence ID" value="NZ_JBHUIP010000016.1"/>
</dbReference>
<sequence length="215" mass="23509">MRLVAPYTVKTETGYGGLDYELIQAALAKKGHTLKVTILPFARLVATFNENKELEAAAPVLPSFNIPGTLSEPFITYTNVGLSLEKTKLSVSTMADLSNVRVIAFQNARSALGPDFAAAVEKGGKYREEALQQLQLKALFNDRADLVVGERRILKYFIQDPETGVDSTLKTVEHPLFNPVHYSVVFRDPALAADFNAGLAALKASGEYDAIVKKY</sequence>
<reference evidence="2" key="1">
    <citation type="journal article" date="2019" name="Int. J. Syst. Evol. Microbiol.">
        <title>The Global Catalogue of Microorganisms (GCM) 10K type strain sequencing project: providing services to taxonomists for standard genome sequencing and annotation.</title>
        <authorList>
            <consortium name="The Broad Institute Genomics Platform"/>
            <consortium name="The Broad Institute Genome Sequencing Center for Infectious Disease"/>
            <person name="Wu L."/>
            <person name="Ma J."/>
        </authorList>
    </citation>
    <scope>NUCLEOTIDE SEQUENCE [LARGE SCALE GENOMIC DNA]</scope>
    <source>
        <strain evidence="2">CGMCC 1.19062</strain>
    </source>
</reference>
<protein>
    <submittedName>
        <fullName evidence="1">Substrate-binding periplasmic protein</fullName>
    </submittedName>
</protein>
<keyword evidence="2" id="KW-1185">Reference proteome</keyword>
<evidence type="ECO:0000313" key="1">
    <source>
        <dbReference type="EMBL" id="MFD2265280.1"/>
    </source>
</evidence>
<organism evidence="1 2">
    <name type="scientific">Lacibacterium aquatile</name>
    <dbReference type="NCBI Taxonomy" id="1168082"/>
    <lineage>
        <taxon>Bacteria</taxon>
        <taxon>Pseudomonadati</taxon>
        <taxon>Pseudomonadota</taxon>
        <taxon>Alphaproteobacteria</taxon>
        <taxon>Rhodospirillales</taxon>
        <taxon>Rhodospirillaceae</taxon>
    </lineage>
</organism>
<accession>A0ABW5DWN2</accession>
<comment type="caution">
    <text evidence="1">The sequence shown here is derived from an EMBL/GenBank/DDBJ whole genome shotgun (WGS) entry which is preliminary data.</text>
</comment>
<proteinExistence type="predicted"/>
<dbReference type="Proteomes" id="UP001597295">
    <property type="component" value="Unassembled WGS sequence"/>
</dbReference>